<feature type="binding site" evidence="8">
    <location>
        <position position="164"/>
    </location>
    <ligand>
        <name>3-phosphoshikimate</name>
        <dbReference type="ChEBI" id="CHEBI:145989"/>
    </ligand>
</feature>
<dbReference type="HAMAP" id="MF_00210">
    <property type="entry name" value="EPSP_synth"/>
    <property type="match status" value="1"/>
</dbReference>
<evidence type="ECO:0000256" key="4">
    <source>
        <dbReference type="ARBA" id="ARBA00022605"/>
    </source>
</evidence>
<dbReference type="EMBL" id="JAHJDP010000048">
    <property type="protein sequence ID" value="MBU2691220.1"/>
    <property type="molecule type" value="Genomic_DNA"/>
</dbReference>
<comment type="pathway">
    <text evidence="1 8">Metabolic intermediate biosynthesis; chorismate biosynthesis; chorismate from D-erythrose 4-phosphate and phosphoenolpyruvate: step 6/7.</text>
</comment>
<feature type="domain" description="Enolpyruvate transferase" evidence="10">
    <location>
        <begin position="7"/>
        <end position="422"/>
    </location>
</feature>
<comment type="function">
    <text evidence="8">Catalyzes the transfer of the enolpyruvyl moiety of phosphoenolpyruvate (PEP) to the 5-hydroxyl of shikimate-3-phosphate (S3P) to produce enolpyruvyl shikimate-3-phosphate and inorganic phosphate.</text>
</comment>
<dbReference type="InterPro" id="IPR006264">
    <property type="entry name" value="EPSP_synthase"/>
</dbReference>
<dbReference type="PROSITE" id="PS00104">
    <property type="entry name" value="EPSP_SYNTHASE_1"/>
    <property type="match status" value="1"/>
</dbReference>
<dbReference type="GO" id="GO:0009073">
    <property type="term" value="P:aromatic amino acid family biosynthetic process"/>
    <property type="evidence" value="ECO:0007669"/>
    <property type="project" value="UniProtKB-KW"/>
</dbReference>
<organism evidence="11 12">
    <name type="scientific">Eiseniibacteriota bacterium</name>
    <dbReference type="NCBI Taxonomy" id="2212470"/>
    <lineage>
        <taxon>Bacteria</taxon>
        <taxon>Candidatus Eiseniibacteriota</taxon>
    </lineage>
</organism>
<comment type="catalytic activity">
    <reaction evidence="7">
        <text>3-phosphoshikimate + phosphoenolpyruvate = 5-O-(1-carboxyvinyl)-3-phosphoshikimate + phosphate</text>
        <dbReference type="Rhea" id="RHEA:21256"/>
        <dbReference type="ChEBI" id="CHEBI:43474"/>
        <dbReference type="ChEBI" id="CHEBI:57701"/>
        <dbReference type="ChEBI" id="CHEBI:58702"/>
        <dbReference type="ChEBI" id="CHEBI:145989"/>
        <dbReference type="EC" id="2.5.1.19"/>
    </reaction>
    <physiologicalReaction direction="left-to-right" evidence="7">
        <dbReference type="Rhea" id="RHEA:21257"/>
    </physiologicalReaction>
</comment>
<dbReference type="PROSITE" id="PS00885">
    <property type="entry name" value="EPSP_SYNTHASE_2"/>
    <property type="match status" value="1"/>
</dbReference>
<sequence>MTLRSEPGPPLSGRTRVTPDKSMTHRAVLLGAIAKGVSRIARPNSGGDCRATAEAARALGAKTRLTDEEWVIEGCEGIFQEPDHVLDMGNSGTGIRLLAGLLSTQPFLAILTGDLSLRSRPMSRVADPLRAMGATILSRKGGRAPLAILGGRCHPISYEMPVASAQVKSALLLAGLGAAPGELVVTEPGPARDHTERLLKYLGVPIFVEGSRIKLKTPAAIPSFEWTIPGDPSAAAFYIVAALIAPGSELVLEDVALNPRRIGFLNVLRQMGAAIEISPRGEQEPEPRGDITVKHCGLKGITVPGEAAVTFIDEVPVLSVAAAFAEGETVFQGLDELRHKESDRLATTAKMIRDLGGAVEETADGLTLHGGAGGLRGGVVESFNDHRIAMSGLVAGCAARESVTVHGGESISTSDPAFIETLAGLRSIPQ</sequence>
<evidence type="ECO:0000256" key="7">
    <source>
        <dbReference type="ARBA" id="ARBA00044633"/>
    </source>
</evidence>
<comment type="caution">
    <text evidence="8">Lacks conserved residue(s) required for the propagation of feature annotation.</text>
</comment>
<name>A0A948RUF6_UNCEI</name>
<reference evidence="11" key="1">
    <citation type="submission" date="2021-05" db="EMBL/GenBank/DDBJ databases">
        <title>Energy efficiency and biological interactions define the core microbiome of deep oligotrophic groundwater.</title>
        <authorList>
            <person name="Mehrshad M."/>
            <person name="Lopez-Fernandez M."/>
            <person name="Bell E."/>
            <person name="Bernier-Latmani R."/>
            <person name="Bertilsson S."/>
            <person name="Dopson M."/>
        </authorList>
    </citation>
    <scope>NUCLEOTIDE SEQUENCE</scope>
    <source>
        <strain evidence="11">Modern_marine.mb.64</strain>
    </source>
</reference>
<evidence type="ECO:0000256" key="3">
    <source>
        <dbReference type="ARBA" id="ARBA00022490"/>
    </source>
</evidence>
<keyword evidence="5 8" id="KW-0808">Transferase</keyword>
<evidence type="ECO:0000256" key="1">
    <source>
        <dbReference type="ARBA" id="ARBA00004811"/>
    </source>
</evidence>
<comment type="caution">
    <text evidence="11">The sequence shown here is derived from an EMBL/GenBank/DDBJ whole genome shotgun (WGS) entry which is preliminary data.</text>
</comment>
<dbReference type="Gene3D" id="3.65.10.10">
    <property type="entry name" value="Enolpyruvate transferase domain"/>
    <property type="match status" value="2"/>
</dbReference>
<evidence type="ECO:0000259" key="10">
    <source>
        <dbReference type="Pfam" id="PF00275"/>
    </source>
</evidence>
<dbReference type="GO" id="GO:0005737">
    <property type="term" value="C:cytoplasm"/>
    <property type="evidence" value="ECO:0007669"/>
    <property type="project" value="UniProtKB-SubCell"/>
</dbReference>
<dbReference type="NCBIfam" id="TIGR01356">
    <property type="entry name" value="aroA"/>
    <property type="match status" value="1"/>
</dbReference>
<evidence type="ECO:0000256" key="5">
    <source>
        <dbReference type="ARBA" id="ARBA00022679"/>
    </source>
</evidence>
<evidence type="ECO:0000313" key="11">
    <source>
        <dbReference type="EMBL" id="MBU2691220.1"/>
    </source>
</evidence>
<evidence type="ECO:0000256" key="9">
    <source>
        <dbReference type="SAM" id="MobiDB-lite"/>
    </source>
</evidence>
<dbReference type="GO" id="GO:0008652">
    <property type="term" value="P:amino acid biosynthetic process"/>
    <property type="evidence" value="ECO:0007669"/>
    <property type="project" value="UniProtKB-KW"/>
</dbReference>
<protein>
    <recommendedName>
        <fullName evidence="8">3-phosphoshikimate 1-carboxyvinyltransferase</fullName>
        <ecNumber evidence="8">2.5.1.19</ecNumber>
    </recommendedName>
    <alternativeName>
        <fullName evidence="8">5-enolpyruvylshikimate-3-phosphate synthase</fullName>
        <shortName evidence="8">EPSP synthase</shortName>
        <shortName evidence="8">EPSPS</shortName>
    </alternativeName>
</protein>
<dbReference type="InterPro" id="IPR036968">
    <property type="entry name" value="Enolpyruvate_Tfrase_sf"/>
</dbReference>
<feature type="binding site" evidence="8">
    <location>
        <position position="120"/>
    </location>
    <ligand>
        <name>phosphoenolpyruvate</name>
        <dbReference type="ChEBI" id="CHEBI:58702"/>
    </ligand>
</feature>
<dbReference type="PIRSF" id="PIRSF000505">
    <property type="entry name" value="EPSPS"/>
    <property type="match status" value="1"/>
</dbReference>
<comment type="subcellular location">
    <subcellularLocation>
        <location evidence="8">Cytoplasm</location>
    </subcellularLocation>
</comment>
<feature type="binding site" evidence="8">
    <location>
        <position position="21"/>
    </location>
    <ligand>
        <name>3-phosphoshikimate</name>
        <dbReference type="ChEBI" id="CHEBI:145989"/>
    </ligand>
</feature>
<dbReference type="SUPFAM" id="SSF55205">
    <property type="entry name" value="EPT/RTPC-like"/>
    <property type="match status" value="1"/>
</dbReference>
<feature type="active site" description="Proton acceptor" evidence="8">
    <location>
        <position position="313"/>
    </location>
</feature>
<dbReference type="EC" id="2.5.1.19" evidence="8"/>
<evidence type="ECO:0000256" key="6">
    <source>
        <dbReference type="ARBA" id="ARBA00023141"/>
    </source>
</evidence>
<feature type="binding site" evidence="8">
    <location>
        <position position="21"/>
    </location>
    <ligand>
        <name>phosphoenolpyruvate</name>
        <dbReference type="ChEBI" id="CHEBI:58702"/>
    </ligand>
</feature>
<dbReference type="InterPro" id="IPR023193">
    <property type="entry name" value="EPSP_synthase_CS"/>
</dbReference>
<evidence type="ECO:0000256" key="8">
    <source>
        <dbReference type="HAMAP-Rule" id="MF_00210"/>
    </source>
</evidence>
<keyword evidence="3 8" id="KW-0963">Cytoplasm</keyword>
<proteinExistence type="inferred from homology"/>
<dbReference type="Pfam" id="PF00275">
    <property type="entry name" value="EPSP_synthase"/>
    <property type="match status" value="1"/>
</dbReference>
<dbReference type="PANTHER" id="PTHR21090">
    <property type="entry name" value="AROM/DEHYDROQUINATE SYNTHASE"/>
    <property type="match status" value="1"/>
</dbReference>
<comment type="similarity">
    <text evidence="2 8">Belongs to the EPSP synthase family.</text>
</comment>
<gene>
    <name evidence="8 11" type="primary">aroA</name>
    <name evidence="11" type="ORF">KJ970_09845</name>
</gene>
<keyword evidence="6 8" id="KW-0057">Aromatic amino acid biosynthesis</keyword>
<feature type="binding site" evidence="8">
    <location>
        <position position="344"/>
    </location>
    <ligand>
        <name>phosphoenolpyruvate</name>
        <dbReference type="ChEBI" id="CHEBI:58702"/>
    </ligand>
</feature>
<feature type="binding site" evidence="8">
    <location>
        <position position="313"/>
    </location>
    <ligand>
        <name>3-phosphoshikimate</name>
        <dbReference type="ChEBI" id="CHEBI:145989"/>
    </ligand>
</feature>
<feature type="binding site" evidence="8">
    <location>
        <position position="92"/>
    </location>
    <ligand>
        <name>phosphoenolpyruvate</name>
        <dbReference type="ChEBI" id="CHEBI:58702"/>
    </ligand>
</feature>
<dbReference type="GO" id="GO:0009423">
    <property type="term" value="P:chorismate biosynthetic process"/>
    <property type="evidence" value="ECO:0007669"/>
    <property type="project" value="UniProtKB-UniRule"/>
</dbReference>
<dbReference type="Proteomes" id="UP000777784">
    <property type="component" value="Unassembled WGS sequence"/>
</dbReference>
<feature type="binding site" evidence="8">
    <location>
        <position position="22"/>
    </location>
    <ligand>
        <name>3-phosphoshikimate</name>
        <dbReference type="ChEBI" id="CHEBI:145989"/>
    </ligand>
</feature>
<feature type="binding site" evidence="8">
    <location>
        <position position="387"/>
    </location>
    <ligand>
        <name>phosphoenolpyruvate</name>
        <dbReference type="ChEBI" id="CHEBI:58702"/>
    </ligand>
</feature>
<dbReference type="CDD" id="cd01556">
    <property type="entry name" value="EPSP_synthase"/>
    <property type="match status" value="1"/>
</dbReference>
<feature type="binding site" evidence="8">
    <location>
        <position position="26"/>
    </location>
    <ligand>
        <name>3-phosphoshikimate</name>
        <dbReference type="ChEBI" id="CHEBI:145989"/>
    </ligand>
</feature>
<dbReference type="PANTHER" id="PTHR21090:SF5">
    <property type="entry name" value="PENTAFUNCTIONAL AROM POLYPEPTIDE"/>
    <property type="match status" value="1"/>
</dbReference>
<evidence type="ECO:0000256" key="2">
    <source>
        <dbReference type="ARBA" id="ARBA00009948"/>
    </source>
</evidence>
<dbReference type="GO" id="GO:0003866">
    <property type="term" value="F:3-phosphoshikimate 1-carboxyvinyltransferase activity"/>
    <property type="evidence" value="ECO:0007669"/>
    <property type="project" value="UniProtKB-UniRule"/>
</dbReference>
<feature type="binding site" evidence="8">
    <location>
        <position position="166"/>
    </location>
    <ligand>
        <name>phosphoenolpyruvate</name>
        <dbReference type="ChEBI" id="CHEBI:58702"/>
    </ligand>
</feature>
<keyword evidence="4 8" id="KW-0028">Amino-acid biosynthesis</keyword>
<feature type="binding site" evidence="8">
    <location>
        <position position="340"/>
    </location>
    <ligand>
        <name>3-phosphoshikimate</name>
        <dbReference type="ChEBI" id="CHEBI:145989"/>
    </ligand>
</feature>
<dbReference type="InterPro" id="IPR001986">
    <property type="entry name" value="Enolpyruvate_Tfrase_dom"/>
</dbReference>
<comment type="subunit">
    <text evidence="8">Monomer.</text>
</comment>
<dbReference type="InterPro" id="IPR013792">
    <property type="entry name" value="RNA3'P_cycl/enolpyr_Trfase_a/b"/>
</dbReference>
<dbReference type="AlphaFoldDB" id="A0A948RUF6"/>
<evidence type="ECO:0000313" key="12">
    <source>
        <dbReference type="Proteomes" id="UP000777784"/>
    </source>
</evidence>
<feature type="region of interest" description="Disordered" evidence="9">
    <location>
        <begin position="1"/>
        <end position="20"/>
    </location>
</feature>
<feature type="binding site" evidence="8">
    <location>
        <position position="166"/>
    </location>
    <ligand>
        <name>3-phosphoshikimate</name>
        <dbReference type="ChEBI" id="CHEBI:145989"/>
    </ligand>
</feature>
<dbReference type="FunFam" id="3.65.10.10:FF:000005">
    <property type="entry name" value="3-phosphoshikimate 1-carboxyvinyltransferase"/>
    <property type="match status" value="1"/>
</dbReference>
<accession>A0A948RUF6</accession>